<dbReference type="Proteomes" id="UP000053477">
    <property type="component" value="Unassembled WGS sequence"/>
</dbReference>
<feature type="compositionally biased region" description="Basic and acidic residues" evidence="1">
    <location>
        <begin position="41"/>
        <end position="55"/>
    </location>
</feature>
<feature type="compositionally biased region" description="Basic and acidic residues" evidence="1">
    <location>
        <begin position="85"/>
        <end position="108"/>
    </location>
</feature>
<sequence length="250" mass="28643">MENPVRGRKAYRFTNSWNVAVQSREQAQDMTDTSTIDVPVEDAKAQKDINSEDNRRKRPASPQGSDDSSDRDNDGGELLRQPKRFRTDDGPAQEREGKSDSVRKDVAAKKKAPNNQTNTGNKSQRLVSTEKKTVDLPLVQWYWDNMRCTDEPVPHLAYYVRICTKTSKLELVEQFGPTYKVLKSKCLLDIQTAYSVQECVTHFGRGQSEAYVHLEDKKLYVDNITLKFSKYRNPKDYDFLMAAIRPAPKT</sequence>
<keyword evidence="3" id="KW-1185">Reference proteome</keyword>
<organism evidence="2 3">
    <name type="scientific">Schizopora paradoxa</name>
    <dbReference type="NCBI Taxonomy" id="27342"/>
    <lineage>
        <taxon>Eukaryota</taxon>
        <taxon>Fungi</taxon>
        <taxon>Dikarya</taxon>
        <taxon>Basidiomycota</taxon>
        <taxon>Agaricomycotina</taxon>
        <taxon>Agaricomycetes</taxon>
        <taxon>Hymenochaetales</taxon>
        <taxon>Schizoporaceae</taxon>
        <taxon>Schizopora</taxon>
    </lineage>
</organism>
<reference evidence="2 3" key="1">
    <citation type="submission" date="2015-04" db="EMBL/GenBank/DDBJ databases">
        <title>Complete genome sequence of Schizopora paradoxa KUC8140, a cosmopolitan wood degrader in East Asia.</title>
        <authorList>
            <consortium name="DOE Joint Genome Institute"/>
            <person name="Min B."/>
            <person name="Park H."/>
            <person name="Jang Y."/>
            <person name="Kim J.-J."/>
            <person name="Kim K.H."/>
            <person name="Pangilinan J."/>
            <person name="Lipzen A."/>
            <person name="Riley R."/>
            <person name="Grigoriev I.V."/>
            <person name="Spatafora J.W."/>
            <person name="Choi I.-G."/>
        </authorList>
    </citation>
    <scope>NUCLEOTIDE SEQUENCE [LARGE SCALE GENOMIC DNA]</scope>
    <source>
        <strain evidence="2 3">KUC8140</strain>
    </source>
</reference>
<name>A0A0H2RB33_9AGAM</name>
<dbReference type="AlphaFoldDB" id="A0A0H2RB33"/>
<dbReference type="EMBL" id="KQ086067">
    <property type="protein sequence ID" value="KLO09075.1"/>
    <property type="molecule type" value="Genomic_DNA"/>
</dbReference>
<feature type="compositionally biased region" description="Polar residues" evidence="1">
    <location>
        <begin position="113"/>
        <end position="127"/>
    </location>
</feature>
<evidence type="ECO:0000256" key="1">
    <source>
        <dbReference type="SAM" id="MobiDB-lite"/>
    </source>
</evidence>
<feature type="compositionally biased region" description="Polar residues" evidence="1">
    <location>
        <begin position="13"/>
        <end position="36"/>
    </location>
</feature>
<feature type="compositionally biased region" description="Basic residues" evidence="1">
    <location>
        <begin position="1"/>
        <end position="11"/>
    </location>
</feature>
<proteinExistence type="predicted"/>
<protein>
    <submittedName>
        <fullName evidence="2">Uncharacterized protein</fullName>
    </submittedName>
</protein>
<evidence type="ECO:0000313" key="3">
    <source>
        <dbReference type="Proteomes" id="UP000053477"/>
    </source>
</evidence>
<feature type="region of interest" description="Disordered" evidence="1">
    <location>
        <begin position="1"/>
        <end position="128"/>
    </location>
</feature>
<dbReference type="InParanoid" id="A0A0H2RB33"/>
<gene>
    <name evidence="2" type="ORF">SCHPADRAFT_1000507</name>
</gene>
<accession>A0A0H2RB33</accession>
<evidence type="ECO:0000313" key="2">
    <source>
        <dbReference type="EMBL" id="KLO09075.1"/>
    </source>
</evidence>